<comment type="similarity">
    <text evidence="1">Belongs to the IMPDH/GMPR family.</text>
</comment>
<reference evidence="5 6" key="1">
    <citation type="submission" date="2010-10" db="EMBL/GenBank/DDBJ databases">
        <authorList>
            <person name="Durkin A.S."/>
            <person name="Madupu R."/>
            <person name="Torralba M."/>
            <person name="Gillis M."/>
            <person name="Methe B."/>
            <person name="Sutton G."/>
            <person name="Nelson K.E."/>
        </authorList>
    </citation>
    <scope>NUCLEOTIDE SEQUENCE [LARGE SCALE GENOMIC DNA]</scope>
    <source>
        <strain evidence="5 6">JCVIHMP022</strain>
    </source>
</reference>
<protein>
    <submittedName>
        <fullName evidence="5">IMP dehydrogenase family protein</fullName>
    </submittedName>
</protein>
<name>A0AB72Z3M4_9BIFI</name>
<evidence type="ECO:0000259" key="4">
    <source>
        <dbReference type="Pfam" id="PF00478"/>
    </source>
</evidence>
<dbReference type="PANTHER" id="PTHR11911">
    <property type="entry name" value="INOSINE-5-MONOPHOSPHATE DEHYDROGENASE RELATED"/>
    <property type="match status" value="1"/>
</dbReference>
<keyword evidence="3" id="KW-0520">NAD</keyword>
<dbReference type="InterPro" id="IPR001093">
    <property type="entry name" value="IMP_DH_GMPRt"/>
</dbReference>
<dbReference type="SUPFAM" id="SSF51412">
    <property type="entry name" value="Inosine monophosphate dehydrogenase (IMPDH)"/>
    <property type="match status" value="1"/>
</dbReference>
<dbReference type="NCBIfam" id="TIGR01304">
    <property type="entry name" value="IMP_DH_rel_2"/>
    <property type="match status" value="1"/>
</dbReference>
<accession>A0AB72Z3M4</accession>
<dbReference type="Gene3D" id="3.20.20.70">
    <property type="entry name" value="Aldolase class I"/>
    <property type="match status" value="1"/>
</dbReference>
<dbReference type="EMBL" id="AEHJ01000004">
    <property type="protein sequence ID" value="EFO78619.1"/>
    <property type="molecule type" value="Genomic_DNA"/>
</dbReference>
<proteinExistence type="inferred from homology"/>
<dbReference type="FunFam" id="3.20.20.70:FF:000060">
    <property type="entry name" value="IMP dehydrogenase subunit"/>
    <property type="match status" value="1"/>
</dbReference>
<dbReference type="Proteomes" id="UP000003457">
    <property type="component" value="Unassembled WGS sequence"/>
</dbReference>
<evidence type="ECO:0000256" key="2">
    <source>
        <dbReference type="ARBA" id="ARBA00023002"/>
    </source>
</evidence>
<keyword evidence="2" id="KW-0560">Oxidoreductase</keyword>
<dbReference type="InterPro" id="IPR013785">
    <property type="entry name" value="Aldolase_TIM"/>
</dbReference>
<dbReference type="GO" id="GO:0006183">
    <property type="term" value="P:GTP biosynthetic process"/>
    <property type="evidence" value="ECO:0007669"/>
    <property type="project" value="TreeGrafter"/>
</dbReference>
<evidence type="ECO:0000313" key="5">
    <source>
        <dbReference type="EMBL" id="EFO78619.1"/>
    </source>
</evidence>
<dbReference type="InterPro" id="IPR005992">
    <property type="entry name" value="IMP_DH-rel2"/>
</dbReference>
<dbReference type="Pfam" id="PF00478">
    <property type="entry name" value="IMPDH"/>
    <property type="match status" value="1"/>
</dbReference>
<dbReference type="InterPro" id="IPR005990">
    <property type="entry name" value="IMP_DH"/>
</dbReference>
<gene>
    <name evidence="5" type="ORF">HMPREF9003_1226</name>
</gene>
<sequence length="387" mass="41222">MRPLSLLSISLEVMSQEIEIGLGKKGRLAYSLDDVAIVPSRRTRDPQDVSTSWQVDAYEFDVPVIGAPMDSVTSPATAIAMGKMGALGVLDLEGLWTRYDDPQPLLDEIAQLPADQATGRIQQIYAEPIKPELIVQRLHEIRDAGVTVAGALSPQRTQDYYSTVLDAGVDLFVIRGTVVSAEHVSKNHEPLNLKKFIYDLDVPVIVGGAANYTAALHLMRTGAAGVLVGFGGGAVSANRNTIGVHAPMATAIADVAEARRDYMDESGGRYVQVIADGSMGDSGSFVKAFALGADAVMLGSPLARAEEAPGQGMHWGTEARHQTLPRGFRTNVGTVGSLESVLFGPSHQADGTTNFIGALRRAMATTGYVDLKSFQRCSVTVAPRSTR</sequence>
<dbReference type="PANTHER" id="PTHR11911:SF85">
    <property type="entry name" value="INOSINE-5'-MONOPHOSPHATE DEHYDROGENASE"/>
    <property type="match status" value="1"/>
</dbReference>
<dbReference type="SMART" id="SM01240">
    <property type="entry name" value="IMPDH"/>
    <property type="match status" value="1"/>
</dbReference>
<evidence type="ECO:0000256" key="1">
    <source>
        <dbReference type="ARBA" id="ARBA00005502"/>
    </source>
</evidence>
<evidence type="ECO:0000313" key="6">
    <source>
        <dbReference type="Proteomes" id="UP000003457"/>
    </source>
</evidence>
<feature type="domain" description="IMP dehydrogenase/GMP reductase" evidence="4">
    <location>
        <begin position="30"/>
        <end position="314"/>
    </location>
</feature>
<dbReference type="AlphaFoldDB" id="A0AB72Z3M4"/>
<dbReference type="CDD" id="cd00381">
    <property type="entry name" value="IMPDH"/>
    <property type="match status" value="1"/>
</dbReference>
<dbReference type="GO" id="GO:0003938">
    <property type="term" value="F:IMP dehydrogenase activity"/>
    <property type="evidence" value="ECO:0007669"/>
    <property type="project" value="InterPro"/>
</dbReference>
<organism evidence="5 6">
    <name type="scientific">Bifidobacterium dentium JCVIHMP022</name>
    <dbReference type="NCBI Taxonomy" id="553191"/>
    <lineage>
        <taxon>Bacteria</taxon>
        <taxon>Bacillati</taxon>
        <taxon>Actinomycetota</taxon>
        <taxon>Actinomycetes</taxon>
        <taxon>Bifidobacteriales</taxon>
        <taxon>Bifidobacteriaceae</taxon>
        <taxon>Bifidobacterium</taxon>
    </lineage>
</organism>
<comment type="caution">
    <text evidence="5">The sequence shown here is derived from an EMBL/GenBank/DDBJ whole genome shotgun (WGS) entry which is preliminary data.</text>
</comment>
<evidence type="ECO:0000256" key="3">
    <source>
        <dbReference type="ARBA" id="ARBA00023027"/>
    </source>
</evidence>